<accession>A0A8A7KA49</accession>
<gene>
    <name evidence="1" type="ORF">GM661_12215</name>
</gene>
<dbReference type="RefSeq" id="WP_230867078.1">
    <property type="nucleotide sequence ID" value="NZ_CP046640.1"/>
</dbReference>
<sequence length="171" mass="19650">MSNEGKIKHKELLTFSNLTNLDWHFVNLEKTITDTNGLSRTRSTKLNDLLTPKEFAKKYTDPKTGEEKPKPIYGVDDRGNYLGDEVALAEMRQRAGIAMEYLEKWEDKKNEEGSFLGEWEVIYAADNYKIVSEYLDSVHAINGTEADYPDRNDLKDNEKAIQKLQMVIKGI</sequence>
<evidence type="ECO:0000313" key="1">
    <source>
        <dbReference type="EMBL" id="QTL98673.1"/>
    </source>
</evidence>
<dbReference type="KEGG" id="ifn:GM661_12215"/>
<proteinExistence type="predicted"/>
<keyword evidence="2" id="KW-1185">Reference proteome</keyword>
<name>A0A8A7KA49_9FIRM</name>
<dbReference type="AlphaFoldDB" id="A0A8A7KA49"/>
<protein>
    <submittedName>
        <fullName evidence="1">Uncharacterized protein</fullName>
    </submittedName>
</protein>
<evidence type="ECO:0000313" key="2">
    <source>
        <dbReference type="Proteomes" id="UP000665020"/>
    </source>
</evidence>
<dbReference type="EMBL" id="CP046640">
    <property type="protein sequence ID" value="QTL98673.1"/>
    <property type="molecule type" value="Genomic_DNA"/>
</dbReference>
<dbReference type="Proteomes" id="UP000665020">
    <property type="component" value="Chromosome"/>
</dbReference>
<reference evidence="1" key="1">
    <citation type="submission" date="2019-12" db="EMBL/GenBank/DDBJ databases">
        <authorList>
            <person name="zhang j."/>
            <person name="sun C.M."/>
        </authorList>
    </citation>
    <scope>NUCLEOTIDE SEQUENCE</scope>
    <source>
        <strain evidence="1">NS-1</strain>
    </source>
</reference>
<organism evidence="1 2">
    <name type="scientific">Iocasia fonsfrigidae</name>
    <dbReference type="NCBI Taxonomy" id="2682810"/>
    <lineage>
        <taxon>Bacteria</taxon>
        <taxon>Bacillati</taxon>
        <taxon>Bacillota</taxon>
        <taxon>Clostridia</taxon>
        <taxon>Halanaerobiales</taxon>
        <taxon>Halanaerobiaceae</taxon>
        <taxon>Iocasia</taxon>
    </lineage>
</organism>